<sequence>MNGHDPIIFLSVIRHPSSVIRVLAVKFPLTVKDETTLGSEETDTKGDAKV</sequence>
<comment type="caution">
    <text evidence="1">The sequence shown here is derived from an EMBL/GenBank/DDBJ whole genome shotgun (WGS) entry which is preliminary data.</text>
</comment>
<reference evidence="1 2" key="1">
    <citation type="submission" date="2008-01" db="EMBL/GenBank/DDBJ databases">
        <title>Yersinia pestis Strain IP275 project at JCVI/TIGR.</title>
        <authorList>
            <person name="Ravel J."/>
            <person name="Eppinger M."/>
            <person name="Fricke W.F."/>
            <person name="Rosovitz M."/>
            <person name="Lindler L.E."/>
            <person name="Bearden S."/>
            <person name="Shriefer M."/>
        </authorList>
    </citation>
    <scope>NUCLEOTIDE SEQUENCE [LARGE SCALE GENOMIC DNA]</scope>
    <source>
        <strain evidence="1 2">IP275</strain>
    </source>
</reference>
<organism evidence="1 2">
    <name type="scientific">Yersinia pestis biovar Orientalis str. IP275</name>
    <dbReference type="NCBI Taxonomy" id="373665"/>
    <lineage>
        <taxon>Bacteria</taxon>
        <taxon>Pseudomonadati</taxon>
        <taxon>Pseudomonadota</taxon>
        <taxon>Gammaproteobacteria</taxon>
        <taxon>Enterobacterales</taxon>
        <taxon>Yersiniaceae</taxon>
        <taxon>Yersinia</taxon>
    </lineage>
</organism>
<accession>A0AAV3B8M4</accession>
<evidence type="ECO:0000313" key="2">
    <source>
        <dbReference type="Proteomes" id="UP000004430"/>
    </source>
</evidence>
<dbReference type="EMBL" id="AAOS02000019">
    <property type="protein sequence ID" value="EDR31617.1"/>
    <property type="molecule type" value="Genomic_DNA"/>
</dbReference>
<dbReference type="AlphaFoldDB" id="A0AAV3B8M4"/>
<protein>
    <submittedName>
        <fullName evidence="1">Uncharacterized protein</fullName>
    </submittedName>
</protein>
<proteinExistence type="predicted"/>
<reference evidence="1 2" key="2">
    <citation type="submission" date="2010-03" db="EMBL/GenBank/DDBJ databases">
        <authorList>
            <person name="Payne S.H."/>
            <person name="Sutton G.G."/>
        </authorList>
    </citation>
    <scope>NUCLEOTIDE SEQUENCE [LARGE SCALE GENOMIC DNA]</scope>
    <source>
        <strain evidence="1 2">IP275</strain>
    </source>
</reference>
<gene>
    <name evidence="1" type="ORF">YPIP275_2286</name>
</gene>
<name>A0AAV3B8M4_YERPE</name>
<dbReference type="Proteomes" id="UP000004430">
    <property type="component" value="Unassembled WGS sequence"/>
</dbReference>
<evidence type="ECO:0000313" key="1">
    <source>
        <dbReference type="EMBL" id="EDR31617.1"/>
    </source>
</evidence>